<feature type="domain" description="AMP-binding enzyme C-terminal" evidence="4">
    <location>
        <begin position="459"/>
        <end position="537"/>
    </location>
</feature>
<name>A0ABS5FX70_9BRAD</name>
<evidence type="ECO:0000313" key="5">
    <source>
        <dbReference type="EMBL" id="MBR0801159.1"/>
    </source>
</evidence>
<dbReference type="Proteomes" id="UP001315278">
    <property type="component" value="Unassembled WGS sequence"/>
</dbReference>
<dbReference type="Gene3D" id="3.30.300.30">
    <property type="match status" value="1"/>
</dbReference>
<accession>A0ABS5FX70</accession>
<comment type="caution">
    <text evidence="5">The sequence shown here is derived from an EMBL/GenBank/DDBJ whole genome shotgun (WGS) entry which is preliminary data.</text>
</comment>
<feature type="domain" description="AMP-dependent synthetase/ligase" evidence="3">
    <location>
        <begin position="59"/>
        <end position="405"/>
    </location>
</feature>
<dbReference type="PANTHER" id="PTHR43352:SF1">
    <property type="entry name" value="ANTHRANILATE--COA LIGASE"/>
    <property type="match status" value="1"/>
</dbReference>
<dbReference type="EMBL" id="JAFCJH010000072">
    <property type="protein sequence ID" value="MBR0801159.1"/>
    <property type="molecule type" value="Genomic_DNA"/>
</dbReference>
<dbReference type="RefSeq" id="WP_212495290.1">
    <property type="nucleotide sequence ID" value="NZ_JAFCJH010000072.1"/>
</dbReference>
<gene>
    <name evidence="5" type="ORF">JQ615_37975</name>
</gene>
<evidence type="ECO:0000259" key="3">
    <source>
        <dbReference type="Pfam" id="PF00501"/>
    </source>
</evidence>
<dbReference type="Pfam" id="PF13193">
    <property type="entry name" value="AMP-binding_C"/>
    <property type="match status" value="1"/>
</dbReference>
<reference evidence="6" key="1">
    <citation type="journal article" date="2021" name="ISME J.">
        <title>Evolutionary origin and ecological implication of a unique nif island in free-living Bradyrhizobium lineages.</title>
        <authorList>
            <person name="Tao J."/>
        </authorList>
    </citation>
    <scope>NUCLEOTIDE SEQUENCE [LARGE SCALE GENOMIC DNA]</scope>
    <source>
        <strain evidence="6">SZCCT0434</strain>
    </source>
</reference>
<dbReference type="InterPro" id="IPR045851">
    <property type="entry name" value="AMP-bd_C_sf"/>
</dbReference>
<sequence>MSGEFPGLGPSGHVDDFARRNLPPPDQWPKLLLDRPEFQYPDYLNAAVELTDRIVEKGMGDNIALIGNGRQRTYKELADWSNRLAHALVENYGVKPGNRVLIRSGNNPALVAAWLAATKAGAVVVNTMPMLRAGELAKIVDKAEIALALTDSRIADELVACAKTSKFLRQVVNFDGTQNHDAELDRIALNKPVKFAAVKTGRDDVALLGFTSGTTGEPKATMHFHRDLLIVADGYAREVLKVTPDDVFVGSPPLAFTFGLGGLAIFPLRFGATATLLENAAPSEMIRIIETYKATICFTAPTAYRAMMAAMDKGADLSSLRLAVSAGETLPAPVFENWTRKTGKPILDGIGSTELLHIFITNRAGSAVGGTTGNPVTGYEAKVVDEDMNELPPGTVGKLAVRGPTGCRYLADARQTNYVRDGWNVTGDAFVSDENGRLSFVARADDMIISAGYNIAGPEVEAALLGHPDVAECAVIGAPDPERGQIVSAFVVLKQGARNDDGEVKLLQDYVKATIAPYKYPRAISFVEALPKTQTGKIQRFKLREAS</sequence>
<dbReference type="InterPro" id="IPR042099">
    <property type="entry name" value="ANL_N_sf"/>
</dbReference>
<organism evidence="5 6">
    <name type="scientific">Bradyrhizobium jicamae</name>
    <dbReference type="NCBI Taxonomy" id="280332"/>
    <lineage>
        <taxon>Bacteria</taxon>
        <taxon>Pseudomonadati</taxon>
        <taxon>Pseudomonadota</taxon>
        <taxon>Alphaproteobacteria</taxon>
        <taxon>Hyphomicrobiales</taxon>
        <taxon>Nitrobacteraceae</taxon>
        <taxon>Bradyrhizobium</taxon>
    </lineage>
</organism>
<protein>
    <submittedName>
        <fullName evidence="5">AMP-binding protein</fullName>
    </submittedName>
</protein>
<dbReference type="Pfam" id="PF00501">
    <property type="entry name" value="AMP-binding"/>
    <property type="match status" value="1"/>
</dbReference>
<keyword evidence="6" id="KW-1185">Reference proteome</keyword>
<dbReference type="PANTHER" id="PTHR43352">
    <property type="entry name" value="ACETYL-COA SYNTHETASE"/>
    <property type="match status" value="1"/>
</dbReference>
<dbReference type="SUPFAM" id="SSF56801">
    <property type="entry name" value="Acetyl-CoA synthetase-like"/>
    <property type="match status" value="1"/>
</dbReference>
<dbReference type="PROSITE" id="PS00455">
    <property type="entry name" value="AMP_BINDING"/>
    <property type="match status" value="1"/>
</dbReference>
<evidence type="ECO:0000256" key="1">
    <source>
        <dbReference type="ARBA" id="ARBA00022598"/>
    </source>
</evidence>
<evidence type="ECO:0000313" key="6">
    <source>
        <dbReference type="Proteomes" id="UP001315278"/>
    </source>
</evidence>
<evidence type="ECO:0000259" key="4">
    <source>
        <dbReference type="Pfam" id="PF13193"/>
    </source>
</evidence>
<feature type="region of interest" description="Disordered" evidence="2">
    <location>
        <begin position="1"/>
        <end position="20"/>
    </location>
</feature>
<dbReference type="Gene3D" id="3.40.50.12780">
    <property type="entry name" value="N-terminal domain of ligase-like"/>
    <property type="match status" value="1"/>
</dbReference>
<keyword evidence="1" id="KW-0436">Ligase</keyword>
<dbReference type="InterPro" id="IPR020845">
    <property type="entry name" value="AMP-binding_CS"/>
</dbReference>
<proteinExistence type="predicted"/>
<dbReference type="InterPro" id="IPR000873">
    <property type="entry name" value="AMP-dep_synth/lig_dom"/>
</dbReference>
<evidence type="ECO:0000256" key="2">
    <source>
        <dbReference type="SAM" id="MobiDB-lite"/>
    </source>
</evidence>
<dbReference type="InterPro" id="IPR025110">
    <property type="entry name" value="AMP-bd_C"/>
</dbReference>